<protein>
    <submittedName>
        <fullName evidence="1">Uncharacterized protein</fullName>
    </submittedName>
</protein>
<gene>
    <name evidence="1" type="ORF">NHP190012_11060</name>
</gene>
<dbReference type="EMBL" id="AP024819">
    <property type="protein sequence ID" value="BCZ19464.1"/>
    <property type="molecule type" value="Genomic_DNA"/>
</dbReference>
<evidence type="ECO:0000313" key="2">
    <source>
        <dbReference type="Proteomes" id="UP000826146"/>
    </source>
</evidence>
<reference evidence="1 2" key="1">
    <citation type="submission" date="2021-07" db="EMBL/GenBank/DDBJ databases">
        <title>Novel Helicobacter sp. Isolated from a cat.</title>
        <authorList>
            <person name="Rimbara E."/>
            <person name="Suzuki M."/>
        </authorList>
    </citation>
    <scope>NUCLEOTIDE SEQUENCE [LARGE SCALE GENOMIC DNA]</scope>
    <source>
        <strain evidence="2">NHP19-012</strain>
    </source>
</reference>
<accession>A0ABN6I787</accession>
<name>A0ABN6I787_9HELI</name>
<keyword evidence="2" id="KW-1185">Reference proteome</keyword>
<proteinExistence type="predicted"/>
<organism evidence="1 2">
    <name type="scientific">Helicobacter gastrofelis</name>
    <dbReference type="NCBI Taxonomy" id="2849642"/>
    <lineage>
        <taxon>Bacteria</taxon>
        <taxon>Pseudomonadati</taxon>
        <taxon>Campylobacterota</taxon>
        <taxon>Epsilonproteobacteria</taxon>
        <taxon>Campylobacterales</taxon>
        <taxon>Helicobacteraceae</taxon>
        <taxon>Helicobacter</taxon>
    </lineage>
</organism>
<sequence length="57" mass="6292">MLMQKGCVLMQDDVDAQTLNQAHQAYQSGDSLGEAFLGMAYLCGVGMQQDPNWQKIL</sequence>
<dbReference type="Proteomes" id="UP000826146">
    <property type="component" value="Chromosome"/>
</dbReference>
<evidence type="ECO:0000313" key="1">
    <source>
        <dbReference type="EMBL" id="BCZ19464.1"/>
    </source>
</evidence>